<feature type="transmembrane region" description="Helical" evidence="1">
    <location>
        <begin position="92"/>
        <end position="111"/>
    </location>
</feature>
<dbReference type="Proteomes" id="UP001379444">
    <property type="component" value="Chromosome"/>
</dbReference>
<evidence type="ECO:0000256" key="1">
    <source>
        <dbReference type="SAM" id="Phobius"/>
    </source>
</evidence>
<keyword evidence="1" id="KW-0812">Transmembrane</keyword>
<keyword evidence="3" id="KW-1185">Reference proteome</keyword>
<accession>A0ABZ2GC19</accession>
<protein>
    <submittedName>
        <fullName evidence="2">DUF2946 domain-containing protein</fullName>
    </submittedName>
</protein>
<evidence type="ECO:0000313" key="3">
    <source>
        <dbReference type="Proteomes" id="UP001379444"/>
    </source>
</evidence>
<dbReference type="InterPro" id="IPR021333">
    <property type="entry name" value="DUF2946"/>
</dbReference>
<keyword evidence="1" id="KW-1133">Transmembrane helix</keyword>
<reference evidence="2 3" key="1">
    <citation type="journal article" date="2024" name="Front. Plant Sci.">
        <title>Comprehensive phenomic and genomic studies of the species, Pectobacterium cacticida and proposal for reclassification as Alcorniella cacticida comb. nov.</title>
        <authorList>
            <person name="Jonca J."/>
            <person name="Pirhonen M."/>
            <person name="Waleron M.M."/>
            <person name="Gawor J."/>
            <person name="Mrozik A."/>
            <person name="Smoktunowicz M."/>
            <person name="Waleron K."/>
            <person name="Waleron M."/>
        </authorList>
    </citation>
    <scope>NUCLEOTIDE SEQUENCE [LARGE SCALE GENOMIC DNA]</scope>
    <source>
        <strain evidence="2 3">DPMP6</strain>
    </source>
</reference>
<keyword evidence="1" id="KW-0472">Membrane</keyword>
<organism evidence="2 3">
    <name type="scientific">Pectobacterium cacticida</name>
    <dbReference type="NCBI Taxonomy" id="69221"/>
    <lineage>
        <taxon>Bacteria</taxon>
        <taxon>Pseudomonadati</taxon>
        <taxon>Pseudomonadota</taxon>
        <taxon>Gammaproteobacteria</taxon>
        <taxon>Enterobacterales</taxon>
        <taxon>Pectobacteriaceae</taxon>
        <taxon>Pectobacterium</taxon>
    </lineage>
</organism>
<proteinExistence type="predicted"/>
<dbReference type="EMBL" id="CP125967">
    <property type="protein sequence ID" value="WWO38800.1"/>
    <property type="molecule type" value="Genomic_DNA"/>
</dbReference>
<name>A0ABZ2GC19_9GAMM</name>
<dbReference type="RefSeq" id="WP_264497195.1">
    <property type="nucleotide sequence ID" value="NZ_CP109947.1"/>
</dbReference>
<gene>
    <name evidence="2" type="ORF">QNA12_01850</name>
</gene>
<sequence>MHERTRTYFIASWLALLAIAMLFVAPVISKAITRQTAACQPSSAIVSMHTPDKHHAMMGAMPCEGTFSQVHQMMPGHAMSPMEEIACGYCQLLVHLPFVQLILAVLLWLLLRFIIRIRLMPIVCTPIYRAWSPQRARAPPAAFLFPCNH</sequence>
<dbReference type="Pfam" id="PF11162">
    <property type="entry name" value="DUF2946"/>
    <property type="match status" value="1"/>
</dbReference>
<evidence type="ECO:0000313" key="2">
    <source>
        <dbReference type="EMBL" id="WWO38800.1"/>
    </source>
</evidence>